<dbReference type="GO" id="GO:0006817">
    <property type="term" value="P:phosphate ion transport"/>
    <property type="evidence" value="ECO:0007669"/>
    <property type="project" value="UniProtKB-UniRule"/>
</dbReference>
<proteinExistence type="inferred from homology"/>
<dbReference type="InterPro" id="IPR011862">
    <property type="entry name" value="Phos-bd"/>
</dbReference>
<comment type="similarity">
    <text evidence="1 4">Belongs to the PstS family.</text>
</comment>
<dbReference type="InterPro" id="IPR024370">
    <property type="entry name" value="PBP_domain"/>
</dbReference>
<evidence type="ECO:0000256" key="1">
    <source>
        <dbReference type="ARBA" id="ARBA00008725"/>
    </source>
</evidence>
<keyword evidence="2 4" id="KW-0813">Transport</keyword>
<sequence>MRLIVAYGLVLGFLTQQAFAATKLIKVDGSSTVFPITEAVAEEFQKQHSGIKVMVGISGTGGGFKRFGRGETDISDASRPIKPKEVDLAKENGIEYIELPVAYDGLSVMVNLKNTWVDYLTVKELRTIWEPSAQGVITKWSQIRADFPDKEIRLFGPGTDSGTFDYFTEAICGKSAASRGDYTASEDDNVLVEGIASDPQALGYFGLAYYEQNKDKLKIVPIDDENDANGKGAITPSSQSVMDSTYQPLARPIFIYVSTKAAEKEEIQKFVEFYLKEATKLVAEVGYIPLPDEAYQAALERFQKRITGSVFGG</sequence>
<dbReference type="Pfam" id="PF12849">
    <property type="entry name" value="PBP_like_2"/>
    <property type="match status" value="1"/>
</dbReference>
<feature type="domain" description="PBP" evidence="5">
    <location>
        <begin position="21"/>
        <end position="276"/>
    </location>
</feature>
<keyword evidence="3 4" id="KW-0732">Signal</keyword>
<comment type="caution">
    <text evidence="6">The sequence shown here is derived from an EMBL/GenBank/DDBJ whole genome shotgun (WGS) entry which is preliminary data.</text>
</comment>
<dbReference type="NCBIfam" id="TIGR02136">
    <property type="entry name" value="ptsS_2"/>
    <property type="match status" value="1"/>
</dbReference>
<name>A0A1F5SCV7_9BACT</name>
<evidence type="ECO:0000256" key="3">
    <source>
        <dbReference type="ARBA" id="ARBA00022729"/>
    </source>
</evidence>
<feature type="signal peptide" evidence="4">
    <location>
        <begin position="1"/>
        <end position="20"/>
    </location>
</feature>
<keyword evidence="4" id="KW-0592">Phosphate transport</keyword>
<evidence type="ECO:0000313" key="7">
    <source>
        <dbReference type="Proteomes" id="UP000178783"/>
    </source>
</evidence>
<evidence type="ECO:0000259" key="5">
    <source>
        <dbReference type="Pfam" id="PF12849"/>
    </source>
</evidence>
<evidence type="ECO:0000256" key="2">
    <source>
        <dbReference type="ARBA" id="ARBA00022448"/>
    </source>
</evidence>
<dbReference type="AlphaFoldDB" id="A0A1F5SCV7"/>
<dbReference type="Gene3D" id="3.40.190.10">
    <property type="entry name" value="Periplasmic binding protein-like II"/>
    <property type="match status" value="2"/>
</dbReference>
<dbReference type="InterPro" id="IPR050811">
    <property type="entry name" value="Phosphate_ABC_transporter"/>
</dbReference>
<organism evidence="6 7">
    <name type="scientific">Candidatus Falkowbacteria bacterium RIFCSPLOWO2_02_FULL_45_21</name>
    <dbReference type="NCBI Taxonomy" id="1797989"/>
    <lineage>
        <taxon>Bacteria</taxon>
        <taxon>Candidatus Falkowiibacteriota</taxon>
    </lineage>
</organism>
<dbReference type="CDD" id="cd13654">
    <property type="entry name" value="PBP2_phosphate_like_2"/>
    <property type="match status" value="1"/>
</dbReference>
<accession>A0A1F5SCV7</accession>
<protein>
    <recommendedName>
        <fullName evidence="4">Phosphate-binding protein</fullName>
    </recommendedName>
</protein>
<reference evidence="6 7" key="1">
    <citation type="journal article" date="2016" name="Nat. Commun.">
        <title>Thousands of microbial genomes shed light on interconnected biogeochemical processes in an aquifer system.</title>
        <authorList>
            <person name="Anantharaman K."/>
            <person name="Brown C.T."/>
            <person name="Hug L.A."/>
            <person name="Sharon I."/>
            <person name="Castelle C.J."/>
            <person name="Probst A.J."/>
            <person name="Thomas B.C."/>
            <person name="Singh A."/>
            <person name="Wilkins M.J."/>
            <person name="Karaoz U."/>
            <person name="Brodie E.L."/>
            <person name="Williams K.H."/>
            <person name="Hubbard S.S."/>
            <person name="Banfield J.F."/>
        </authorList>
    </citation>
    <scope>NUCLEOTIDE SEQUENCE [LARGE SCALE GENOMIC DNA]</scope>
</reference>
<dbReference type="GO" id="GO:0042301">
    <property type="term" value="F:phosphate ion binding"/>
    <property type="evidence" value="ECO:0007669"/>
    <property type="project" value="UniProtKB-UniRule"/>
</dbReference>
<dbReference type="Proteomes" id="UP000178783">
    <property type="component" value="Unassembled WGS sequence"/>
</dbReference>
<comment type="function">
    <text evidence="4">Involved in the system for phosphate transport across the cytoplasmic membrane.</text>
</comment>
<dbReference type="FunFam" id="3.40.190.10:FF:000055">
    <property type="entry name" value="Phosphate ABC transporter, phosphate-binding protein"/>
    <property type="match status" value="1"/>
</dbReference>
<dbReference type="SUPFAM" id="SSF53850">
    <property type="entry name" value="Periplasmic binding protein-like II"/>
    <property type="match status" value="1"/>
</dbReference>
<gene>
    <name evidence="6" type="ORF">A3H66_01110</name>
</gene>
<dbReference type="EMBL" id="MFFW01000012">
    <property type="protein sequence ID" value="OGF24507.1"/>
    <property type="molecule type" value="Genomic_DNA"/>
</dbReference>
<dbReference type="PANTHER" id="PTHR30570">
    <property type="entry name" value="PERIPLASMIC PHOSPHATE BINDING COMPONENT OF PHOSPHATE ABC TRANSPORTER"/>
    <property type="match status" value="1"/>
</dbReference>
<evidence type="ECO:0000256" key="4">
    <source>
        <dbReference type="RuleBase" id="RU367119"/>
    </source>
</evidence>
<dbReference type="PANTHER" id="PTHR30570:SF1">
    <property type="entry name" value="PHOSPHATE-BINDING PROTEIN PSTS"/>
    <property type="match status" value="1"/>
</dbReference>
<dbReference type="STRING" id="1797989.A3H66_01110"/>
<feature type="non-terminal residue" evidence="6">
    <location>
        <position position="313"/>
    </location>
</feature>
<evidence type="ECO:0000313" key="6">
    <source>
        <dbReference type="EMBL" id="OGF24507.1"/>
    </source>
</evidence>
<feature type="chain" id="PRO_5027155376" description="Phosphate-binding protein" evidence="4">
    <location>
        <begin position="21"/>
        <end position="313"/>
    </location>
</feature>